<sequence length="191" mass="21748">MFRARWLKESAERTVQCMRATNKSCGAKRTLITVGGGARDCKRASVRNTFGRTESWTKQVRFNSITSSTDGTTVPEDVAKLSIDDYHTHAEATFEQVLEELDAFFEEQRIMEAEVDEEAGVMEINCSEGTYVINKQPPTKQIWLSSPISGPKRFDYHAGQWVCLRDGVKLADLLQTEMSQMYGEFKWTKPF</sequence>
<dbReference type="NCBIfam" id="TIGR03422">
    <property type="entry name" value="mito_frataxin"/>
    <property type="match status" value="1"/>
</dbReference>
<dbReference type="GO" id="GO:0006121">
    <property type="term" value="P:mitochondrial electron transport, succinate to ubiquinone"/>
    <property type="evidence" value="ECO:0007669"/>
    <property type="project" value="EnsemblFungi"/>
</dbReference>
<dbReference type="PANTHER" id="PTHR16821:SF2">
    <property type="entry name" value="FRATAXIN, MITOCHONDRIAL"/>
    <property type="match status" value="1"/>
</dbReference>
<dbReference type="GO" id="GO:0010040">
    <property type="term" value="P:response to iron(II) ion"/>
    <property type="evidence" value="ECO:0007669"/>
    <property type="project" value="EnsemblFungi"/>
</dbReference>
<dbReference type="GO" id="GO:0016226">
    <property type="term" value="P:iron-sulfur cluster assembly"/>
    <property type="evidence" value="ECO:0007669"/>
    <property type="project" value="EnsemblFungi"/>
</dbReference>
<proteinExistence type="inferred from homology"/>
<evidence type="ECO:0000256" key="4">
    <source>
        <dbReference type="ARBA" id="ARBA00022434"/>
    </source>
</evidence>
<comment type="catalytic activity">
    <reaction evidence="12">
        <text>4 Fe(2+) + O2 + 4 H(+) = 4 Fe(3+) + 2 H2O</text>
        <dbReference type="Rhea" id="RHEA:11148"/>
        <dbReference type="ChEBI" id="CHEBI:15377"/>
        <dbReference type="ChEBI" id="CHEBI:15378"/>
        <dbReference type="ChEBI" id="CHEBI:15379"/>
        <dbReference type="ChEBI" id="CHEBI:29033"/>
        <dbReference type="ChEBI" id="CHEBI:29034"/>
        <dbReference type="EC" id="1.16.3.1"/>
    </reaction>
</comment>
<dbReference type="InterPro" id="IPR017789">
    <property type="entry name" value="Frataxin"/>
</dbReference>
<dbReference type="GO" id="GO:0005759">
    <property type="term" value="C:mitochondrial matrix"/>
    <property type="evidence" value="ECO:0007669"/>
    <property type="project" value="EnsemblFungi"/>
</dbReference>
<evidence type="ECO:0000256" key="7">
    <source>
        <dbReference type="ARBA" id="ARBA00022946"/>
    </source>
</evidence>
<dbReference type="Pfam" id="PF01491">
    <property type="entry name" value="Frataxin_Cyay"/>
    <property type="match status" value="1"/>
</dbReference>
<dbReference type="InterPro" id="IPR020895">
    <property type="entry name" value="Frataxin_CS"/>
</dbReference>
<dbReference type="SMART" id="SM01219">
    <property type="entry name" value="Frataxin_Cyay"/>
    <property type="match status" value="1"/>
</dbReference>
<evidence type="ECO:0000256" key="12">
    <source>
        <dbReference type="ARBA" id="ARBA00047990"/>
    </source>
</evidence>
<dbReference type="Proteomes" id="UP000094455">
    <property type="component" value="Unassembled WGS sequence"/>
</dbReference>
<evidence type="ECO:0000256" key="9">
    <source>
        <dbReference type="ARBA" id="ARBA00023004"/>
    </source>
</evidence>
<protein>
    <recommendedName>
        <fullName evidence="3">ferroxidase</fullName>
        <ecNumber evidence="3">1.16.3.1</ecNumber>
    </recommendedName>
</protein>
<gene>
    <name evidence="13" type="ORF">PICMEDRAFT_14419</name>
</gene>
<dbReference type="PROSITE" id="PS50810">
    <property type="entry name" value="FRATAXIN_2"/>
    <property type="match status" value="1"/>
</dbReference>
<dbReference type="GO" id="GO:0006879">
    <property type="term" value="P:intracellular iron ion homeostasis"/>
    <property type="evidence" value="ECO:0007669"/>
    <property type="project" value="UniProtKB-KW"/>
</dbReference>
<keyword evidence="4" id="KW-0409">Iron storage</keyword>
<evidence type="ECO:0000256" key="3">
    <source>
        <dbReference type="ARBA" id="ARBA00013107"/>
    </source>
</evidence>
<comment type="similarity">
    <text evidence="2">Belongs to the frataxin family.</text>
</comment>
<dbReference type="SUPFAM" id="SSF55387">
    <property type="entry name" value="Frataxin/Nqo15-like"/>
    <property type="match status" value="1"/>
</dbReference>
<dbReference type="GO" id="GO:0004322">
    <property type="term" value="F:ferroxidase activity"/>
    <property type="evidence" value="ECO:0007669"/>
    <property type="project" value="UniProtKB-EC"/>
</dbReference>
<keyword evidence="7" id="KW-0809">Transit peptide</keyword>
<dbReference type="GO" id="GO:0034986">
    <property type="term" value="F:iron chaperone activity"/>
    <property type="evidence" value="ECO:0007669"/>
    <property type="project" value="EnsemblFungi"/>
</dbReference>
<evidence type="ECO:0000313" key="13">
    <source>
        <dbReference type="EMBL" id="ODQ48897.1"/>
    </source>
</evidence>
<dbReference type="GO" id="GO:0006749">
    <property type="term" value="P:glutathione metabolic process"/>
    <property type="evidence" value="ECO:0007669"/>
    <property type="project" value="EnsemblFungi"/>
</dbReference>
<dbReference type="InterPro" id="IPR036524">
    <property type="entry name" value="Frataxin/CyaY_sf"/>
</dbReference>
<keyword evidence="9" id="KW-0408">Iron</keyword>
<reference evidence="13 14" key="1">
    <citation type="journal article" date="2016" name="Proc. Natl. Acad. Sci. U.S.A.">
        <title>Comparative genomics of biotechnologically important yeasts.</title>
        <authorList>
            <person name="Riley R."/>
            <person name="Haridas S."/>
            <person name="Wolfe K.H."/>
            <person name="Lopes M.R."/>
            <person name="Hittinger C.T."/>
            <person name="Goeker M."/>
            <person name="Salamov A.A."/>
            <person name="Wisecaver J.H."/>
            <person name="Long T.M."/>
            <person name="Calvey C.H."/>
            <person name="Aerts A.L."/>
            <person name="Barry K.W."/>
            <person name="Choi C."/>
            <person name="Clum A."/>
            <person name="Coughlan A.Y."/>
            <person name="Deshpande S."/>
            <person name="Douglass A.P."/>
            <person name="Hanson S.J."/>
            <person name="Klenk H.-P."/>
            <person name="LaButti K.M."/>
            <person name="Lapidus A."/>
            <person name="Lindquist E.A."/>
            <person name="Lipzen A.M."/>
            <person name="Meier-Kolthoff J.P."/>
            <person name="Ohm R.A."/>
            <person name="Otillar R.P."/>
            <person name="Pangilinan J.L."/>
            <person name="Peng Y."/>
            <person name="Rokas A."/>
            <person name="Rosa C.A."/>
            <person name="Scheuner C."/>
            <person name="Sibirny A.A."/>
            <person name="Slot J.C."/>
            <person name="Stielow J.B."/>
            <person name="Sun H."/>
            <person name="Kurtzman C.P."/>
            <person name="Blackwell M."/>
            <person name="Grigoriev I.V."/>
            <person name="Jeffries T.W."/>
        </authorList>
    </citation>
    <scope>NUCLEOTIDE SEQUENCE [LARGE SCALE GENOMIC DNA]</scope>
    <source>
        <strain evidence="13 14">NRRL Y-2026</strain>
    </source>
</reference>
<dbReference type="EC" id="1.16.3.1" evidence="3"/>
<dbReference type="PROSITE" id="PS01344">
    <property type="entry name" value="FRATAXIN_1"/>
    <property type="match status" value="1"/>
</dbReference>
<dbReference type="InterPro" id="IPR002908">
    <property type="entry name" value="Frataxin/CyaY"/>
</dbReference>
<dbReference type="AlphaFoldDB" id="A0A1E3NRZ5"/>
<dbReference type="PANTHER" id="PTHR16821">
    <property type="entry name" value="FRATAXIN"/>
    <property type="match status" value="1"/>
</dbReference>
<comment type="subcellular location">
    <subcellularLocation>
        <location evidence="1">Mitochondrion</location>
    </subcellularLocation>
</comment>
<keyword evidence="11" id="KW-0496">Mitochondrion</keyword>
<dbReference type="Gene3D" id="3.30.920.10">
    <property type="entry name" value="Frataxin/CyaY"/>
    <property type="match status" value="1"/>
</dbReference>
<accession>A0A1E3NRZ5</accession>
<evidence type="ECO:0000313" key="14">
    <source>
        <dbReference type="Proteomes" id="UP000094455"/>
    </source>
</evidence>
<evidence type="ECO:0000256" key="11">
    <source>
        <dbReference type="ARBA" id="ARBA00023128"/>
    </source>
</evidence>
<dbReference type="STRING" id="763406.A0A1E3NRZ5"/>
<name>A0A1E3NRZ5_9ASCO</name>
<dbReference type="GO" id="GO:0042802">
    <property type="term" value="F:identical protein binding"/>
    <property type="evidence" value="ECO:0007669"/>
    <property type="project" value="EnsemblFungi"/>
</dbReference>
<dbReference type="GeneID" id="30177055"/>
<dbReference type="OrthoDB" id="1897642at2759"/>
<keyword evidence="5" id="KW-0813">Transport</keyword>
<keyword evidence="10" id="KW-0406">Ion transport</keyword>
<organism evidence="13 14">
    <name type="scientific">Pichia membranifaciens NRRL Y-2026</name>
    <dbReference type="NCBI Taxonomy" id="763406"/>
    <lineage>
        <taxon>Eukaryota</taxon>
        <taxon>Fungi</taxon>
        <taxon>Dikarya</taxon>
        <taxon>Ascomycota</taxon>
        <taxon>Saccharomycotina</taxon>
        <taxon>Pichiomycetes</taxon>
        <taxon>Pichiales</taxon>
        <taxon>Pichiaceae</taxon>
        <taxon>Pichia</taxon>
    </lineage>
</organism>
<evidence type="ECO:0000256" key="6">
    <source>
        <dbReference type="ARBA" id="ARBA00022496"/>
    </source>
</evidence>
<keyword evidence="14" id="KW-1185">Reference proteome</keyword>
<dbReference type="NCBIfam" id="TIGR03421">
    <property type="entry name" value="FeS_CyaY"/>
    <property type="match status" value="1"/>
</dbReference>
<dbReference type="GO" id="GO:0051537">
    <property type="term" value="F:2 iron, 2 sulfur cluster binding"/>
    <property type="evidence" value="ECO:0007669"/>
    <property type="project" value="TreeGrafter"/>
</dbReference>
<dbReference type="GO" id="GO:0006826">
    <property type="term" value="P:iron ion transport"/>
    <property type="evidence" value="ECO:0007669"/>
    <property type="project" value="UniProtKB-KW"/>
</dbReference>
<dbReference type="EMBL" id="KV454001">
    <property type="protein sequence ID" value="ODQ48897.1"/>
    <property type="molecule type" value="Genomic_DNA"/>
</dbReference>
<evidence type="ECO:0000256" key="8">
    <source>
        <dbReference type="ARBA" id="ARBA00023002"/>
    </source>
</evidence>
<evidence type="ECO:0000256" key="5">
    <source>
        <dbReference type="ARBA" id="ARBA00022448"/>
    </source>
</evidence>
<evidence type="ECO:0000256" key="1">
    <source>
        <dbReference type="ARBA" id="ARBA00004173"/>
    </source>
</evidence>
<evidence type="ECO:0000256" key="10">
    <source>
        <dbReference type="ARBA" id="ARBA00023065"/>
    </source>
</evidence>
<evidence type="ECO:0000256" key="2">
    <source>
        <dbReference type="ARBA" id="ARBA00008183"/>
    </source>
</evidence>
<keyword evidence="8" id="KW-0560">Oxidoreductase</keyword>
<dbReference type="GO" id="GO:0008199">
    <property type="term" value="F:ferric iron binding"/>
    <property type="evidence" value="ECO:0007669"/>
    <property type="project" value="InterPro"/>
</dbReference>
<dbReference type="GO" id="GO:0006979">
    <property type="term" value="P:response to oxidative stress"/>
    <property type="evidence" value="ECO:0007669"/>
    <property type="project" value="EnsemblFungi"/>
</dbReference>
<keyword evidence="6" id="KW-0410">Iron transport</keyword>
<dbReference type="GO" id="GO:0008198">
    <property type="term" value="F:ferrous iron binding"/>
    <property type="evidence" value="ECO:0007669"/>
    <property type="project" value="EnsemblFungi"/>
</dbReference>
<dbReference type="RefSeq" id="XP_019020010.1">
    <property type="nucleotide sequence ID" value="XM_019160368.1"/>
</dbReference>